<gene>
    <name evidence="2" type="ORF">MNOR_LOCUS13860</name>
</gene>
<feature type="non-terminal residue" evidence="2">
    <location>
        <position position="107"/>
    </location>
</feature>
<organism evidence="2 3">
    <name type="scientific">Meganyctiphanes norvegica</name>
    <name type="common">Northern krill</name>
    <name type="synonym">Thysanopoda norvegica</name>
    <dbReference type="NCBI Taxonomy" id="48144"/>
    <lineage>
        <taxon>Eukaryota</taxon>
        <taxon>Metazoa</taxon>
        <taxon>Ecdysozoa</taxon>
        <taxon>Arthropoda</taxon>
        <taxon>Crustacea</taxon>
        <taxon>Multicrustacea</taxon>
        <taxon>Malacostraca</taxon>
        <taxon>Eumalacostraca</taxon>
        <taxon>Eucarida</taxon>
        <taxon>Euphausiacea</taxon>
        <taxon>Euphausiidae</taxon>
        <taxon>Meganyctiphanes</taxon>
    </lineage>
</organism>
<dbReference type="Proteomes" id="UP001497623">
    <property type="component" value="Unassembled WGS sequence"/>
</dbReference>
<feature type="region of interest" description="Disordered" evidence="1">
    <location>
        <begin position="31"/>
        <end position="50"/>
    </location>
</feature>
<comment type="caution">
    <text evidence="2">The sequence shown here is derived from an EMBL/GenBank/DDBJ whole genome shotgun (WGS) entry which is preliminary data.</text>
</comment>
<evidence type="ECO:0000256" key="1">
    <source>
        <dbReference type="SAM" id="MobiDB-lite"/>
    </source>
</evidence>
<sequence length="107" mass="11740">EVVIVGSCLLGVFHTGAGTPTLRVGGHQLRVRHGLPDPRGGPEDLQPSDMNDNLAIPGVTVLVRLLPTSKDYVPAPSYESGYYQSQEAKPTDTELTLFKHYIYKDNY</sequence>
<dbReference type="EMBL" id="CAXKWB010008100">
    <property type="protein sequence ID" value="CAL4089632.1"/>
    <property type="molecule type" value="Genomic_DNA"/>
</dbReference>
<feature type="non-terminal residue" evidence="2">
    <location>
        <position position="1"/>
    </location>
</feature>
<proteinExistence type="predicted"/>
<protein>
    <submittedName>
        <fullName evidence="2">Uncharacterized protein</fullName>
    </submittedName>
</protein>
<reference evidence="2 3" key="1">
    <citation type="submission" date="2024-05" db="EMBL/GenBank/DDBJ databases">
        <authorList>
            <person name="Wallberg A."/>
        </authorList>
    </citation>
    <scope>NUCLEOTIDE SEQUENCE [LARGE SCALE GENOMIC DNA]</scope>
</reference>
<accession>A0AAV2QNS7</accession>
<evidence type="ECO:0000313" key="3">
    <source>
        <dbReference type="Proteomes" id="UP001497623"/>
    </source>
</evidence>
<name>A0AAV2QNS7_MEGNR</name>
<evidence type="ECO:0000313" key="2">
    <source>
        <dbReference type="EMBL" id="CAL4089632.1"/>
    </source>
</evidence>
<keyword evidence="3" id="KW-1185">Reference proteome</keyword>
<dbReference type="AlphaFoldDB" id="A0AAV2QNS7"/>